<comment type="catalytic activity">
    <reaction evidence="4 5">
        <text>[protein]-L-glutamate 5-O-methyl ester + H2O = L-glutamyl-[protein] + methanol + H(+)</text>
        <dbReference type="Rhea" id="RHEA:23236"/>
        <dbReference type="Rhea" id="RHEA-COMP:10208"/>
        <dbReference type="Rhea" id="RHEA-COMP:10311"/>
        <dbReference type="ChEBI" id="CHEBI:15377"/>
        <dbReference type="ChEBI" id="CHEBI:15378"/>
        <dbReference type="ChEBI" id="CHEBI:17790"/>
        <dbReference type="ChEBI" id="CHEBI:29973"/>
        <dbReference type="ChEBI" id="CHEBI:82795"/>
        <dbReference type="EC" id="3.1.1.61"/>
    </reaction>
</comment>
<dbReference type="GO" id="GO:0005737">
    <property type="term" value="C:cytoplasm"/>
    <property type="evidence" value="ECO:0007669"/>
    <property type="project" value="UniProtKB-SubCell"/>
</dbReference>
<organism evidence="10 11">
    <name type="scientific">Thiobaca trueperi</name>
    <dbReference type="NCBI Taxonomy" id="127458"/>
    <lineage>
        <taxon>Bacteria</taxon>
        <taxon>Pseudomonadati</taxon>
        <taxon>Pseudomonadota</taxon>
        <taxon>Gammaproteobacteria</taxon>
        <taxon>Chromatiales</taxon>
        <taxon>Chromatiaceae</taxon>
        <taxon>Thiobaca</taxon>
    </lineage>
</organism>
<dbReference type="AlphaFoldDB" id="A0A4R3MZA4"/>
<dbReference type="GO" id="GO:0006935">
    <property type="term" value="P:chemotaxis"/>
    <property type="evidence" value="ECO:0007669"/>
    <property type="project" value="UniProtKB-UniRule"/>
</dbReference>
<dbReference type="NCBIfam" id="NF009206">
    <property type="entry name" value="PRK12555.1"/>
    <property type="match status" value="1"/>
</dbReference>
<comment type="PTM">
    <text evidence="5">Phosphorylated by CheA. Phosphorylation of the N-terminal regulatory domain activates the methylesterase activity.</text>
</comment>
<evidence type="ECO:0000256" key="6">
    <source>
        <dbReference type="PROSITE-ProRule" id="PRU00050"/>
    </source>
</evidence>
<dbReference type="EC" id="3.1.1.61" evidence="5"/>
<dbReference type="SUPFAM" id="SSF52172">
    <property type="entry name" value="CheY-like"/>
    <property type="match status" value="1"/>
</dbReference>
<feature type="domain" description="CheB-type methylesterase" evidence="9">
    <location>
        <begin position="164"/>
        <end position="351"/>
    </location>
</feature>
<feature type="domain" description="Response regulatory" evidence="8">
    <location>
        <begin position="6"/>
        <end position="123"/>
    </location>
</feature>
<dbReference type="Pfam" id="PF01339">
    <property type="entry name" value="CheB_methylest"/>
    <property type="match status" value="1"/>
</dbReference>
<gene>
    <name evidence="5" type="primary">cheB</name>
    <name evidence="10" type="ORF">EDC35_1067</name>
</gene>
<feature type="active site" evidence="5 6">
    <location>
        <position position="298"/>
    </location>
</feature>
<comment type="caution">
    <text evidence="10">The sequence shown here is derived from an EMBL/GenBank/DDBJ whole genome shotgun (WGS) entry which is preliminary data.</text>
</comment>
<dbReference type="SMART" id="SM00448">
    <property type="entry name" value="REC"/>
    <property type="match status" value="1"/>
</dbReference>
<comment type="subcellular location">
    <subcellularLocation>
        <location evidence="5">Cytoplasm</location>
    </subcellularLocation>
</comment>
<dbReference type="EC" id="3.5.1.44" evidence="5"/>
<comment type="domain">
    <text evidence="5">Contains a C-terminal catalytic domain, and an N-terminal region which modulates catalytic activity.</text>
</comment>
<proteinExistence type="inferred from homology"/>
<dbReference type="HAMAP" id="MF_00099">
    <property type="entry name" value="CheB_chemtxs"/>
    <property type="match status" value="1"/>
</dbReference>
<dbReference type="Gene3D" id="3.40.50.180">
    <property type="entry name" value="Methylesterase CheB, C-terminal domain"/>
    <property type="match status" value="1"/>
</dbReference>
<dbReference type="PROSITE" id="PS50122">
    <property type="entry name" value="CHEB"/>
    <property type="match status" value="1"/>
</dbReference>
<dbReference type="GO" id="GO:0050568">
    <property type="term" value="F:protein-glutamine glutaminase activity"/>
    <property type="evidence" value="ECO:0007669"/>
    <property type="project" value="UniProtKB-UniRule"/>
</dbReference>
<sequence>MTERVKVMIVDDSATVRQVLSTLLSAEPDLEVIGTAADPLFALEKMNRNWPDVIVLDVEMPRMDGITFMKKLMAEHPTPVVICSSLTEKGAQTTIQALAAGAMDVITKPHVGLRDFLTTAAKEVAGAVRAAAKAKMKRLTPMPVVQPKYSADAVLSAVPDQAMHQTTEKIVAIGTSTGGTQALEILLTCLPRTAPGLVVVQHMPERFTTAFAQRLDGLCEIEVREAAQGDRVIQGRALIAPGGHHLALRRNGAQYQVNVLDGPPVSRHRPSVDVLFRSAARSAGRNAMGIIMTGMGDDGARGLKEMHDAGAASIAQDEATCVVYGMPKEAVKLGAVERSLPLHEIAGAILAFGNGRH</sequence>
<feature type="active site" evidence="5 6">
    <location>
        <position position="202"/>
    </location>
</feature>
<dbReference type="EMBL" id="SMAO01000006">
    <property type="protein sequence ID" value="TCT20083.1"/>
    <property type="molecule type" value="Genomic_DNA"/>
</dbReference>
<dbReference type="Gene3D" id="3.40.50.2300">
    <property type="match status" value="1"/>
</dbReference>
<reference evidence="10 11" key="1">
    <citation type="submission" date="2019-03" db="EMBL/GenBank/DDBJ databases">
        <title>Genomic Encyclopedia of Type Strains, Phase IV (KMG-IV): sequencing the most valuable type-strain genomes for metagenomic binning, comparative biology and taxonomic classification.</title>
        <authorList>
            <person name="Goeker M."/>
        </authorList>
    </citation>
    <scope>NUCLEOTIDE SEQUENCE [LARGE SCALE GENOMIC DNA]</scope>
    <source>
        <strain evidence="10 11">DSM 13587</strain>
    </source>
</reference>
<dbReference type="InterPro" id="IPR011006">
    <property type="entry name" value="CheY-like_superfamily"/>
</dbReference>
<dbReference type="GO" id="GO:0000156">
    <property type="term" value="F:phosphorelay response regulator activity"/>
    <property type="evidence" value="ECO:0007669"/>
    <property type="project" value="InterPro"/>
</dbReference>
<dbReference type="CDD" id="cd16432">
    <property type="entry name" value="CheB_Rec"/>
    <property type="match status" value="1"/>
</dbReference>
<evidence type="ECO:0000256" key="7">
    <source>
        <dbReference type="PROSITE-ProRule" id="PRU00169"/>
    </source>
</evidence>
<keyword evidence="2 5" id="KW-0145">Chemotaxis</keyword>
<evidence type="ECO:0000256" key="4">
    <source>
        <dbReference type="ARBA" id="ARBA00048267"/>
    </source>
</evidence>
<comment type="function">
    <text evidence="5">Involved in chemotaxis. Part of a chemotaxis signal transduction system that modulates chemotaxis in response to various stimuli. Catalyzes the demethylation of specific methylglutamate residues introduced into the chemoreceptors (methyl-accepting chemotaxis proteins or MCP) by CheR. Also mediates the irreversible deamidation of specific glutamine residues to glutamic acid.</text>
</comment>
<accession>A0A4R3MZA4</accession>
<evidence type="ECO:0000256" key="2">
    <source>
        <dbReference type="ARBA" id="ARBA00022500"/>
    </source>
</evidence>
<evidence type="ECO:0000313" key="10">
    <source>
        <dbReference type="EMBL" id="TCT20083.1"/>
    </source>
</evidence>
<dbReference type="PANTHER" id="PTHR42872:SF6">
    <property type="entry name" value="PROTEIN-GLUTAMATE METHYLESTERASE_PROTEIN-GLUTAMINE GLUTAMINASE"/>
    <property type="match status" value="1"/>
</dbReference>
<name>A0A4R3MZA4_9GAMM</name>
<evidence type="ECO:0000256" key="1">
    <source>
        <dbReference type="ARBA" id="ARBA00022490"/>
    </source>
</evidence>
<evidence type="ECO:0000259" key="8">
    <source>
        <dbReference type="PROSITE" id="PS50110"/>
    </source>
</evidence>
<dbReference type="InterPro" id="IPR035909">
    <property type="entry name" value="CheB_C"/>
</dbReference>
<dbReference type="NCBIfam" id="NF001965">
    <property type="entry name" value="PRK00742.1"/>
    <property type="match status" value="1"/>
</dbReference>
<dbReference type="PANTHER" id="PTHR42872">
    <property type="entry name" value="PROTEIN-GLUTAMATE METHYLESTERASE/PROTEIN-GLUTAMINE GLUTAMINASE"/>
    <property type="match status" value="1"/>
</dbReference>
<evidence type="ECO:0000256" key="5">
    <source>
        <dbReference type="HAMAP-Rule" id="MF_00099"/>
    </source>
</evidence>
<dbReference type="PROSITE" id="PS50110">
    <property type="entry name" value="RESPONSE_REGULATORY"/>
    <property type="match status" value="1"/>
</dbReference>
<dbReference type="CDD" id="cd17541">
    <property type="entry name" value="REC_CheB-like"/>
    <property type="match status" value="1"/>
</dbReference>
<evidence type="ECO:0000313" key="11">
    <source>
        <dbReference type="Proteomes" id="UP000295717"/>
    </source>
</evidence>
<feature type="modified residue" description="4-aspartylphosphate" evidence="5 7">
    <location>
        <position position="57"/>
    </location>
</feature>
<protein>
    <recommendedName>
        <fullName evidence="5">Protein-glutamate methylesterase/protein-glutamine glutaminase</fullName>
        <ecNumber evidence="5">3.1.1.61</ecNumber>
        <ecNumber evidence="5">3.5.1.44</ecNumber>
    </recommendedName>
</protein>
<dbReference type="SUPFAM" id="SSF52738">
    <property type="entry name" value="Methylesterase CheB, C-terminal domain"/>
    <property type="match status" value="1"/>
</dbReference>
<feature type="active site" evidence="5 6">
    <location>
        <position position="176"/>
    </location>
</feature>
<keyword evidence="11" id="KW-1185">Reference proteome</keyword>
<dbReference type="Pfam" id="PF00072">
    <property type="entry name" value="Response_reg"/>
    <property type="match status" value="1"/>
</dbReference>
<keyword evidence="5 7" id="KW-0597">Phosphoprotein</keyword>
<comment type="catalytic activity">
    <reaction evidence="5">
        <text>L-glutaminyl-[protein] + H2O = L-glutamyl-[protein] + NH4(+)</text>
        <dbReference type="Rhea" id="RHEA:16441"/>
        <dbReference type="Rhea" id="RHEA-COMP:10207"/>
        <dbReference type="Rhea" id="RHEA-COMP:10208"/>
        <dbReference type="ChEBI" id="CHEBI:15377"/>
        <dbReference type="ChEBI" id="CHEBI:28938"/>
        <dbReference type="ChEBI" id="CHEBI:29973"/>
        <dbReference type="ChEBI" id="CHEBI:30011"/>
        <dbReference type="EC" id="3.5.1.44"/>
    </reaction>
</comment>
<dbReference type="OrthoDB" id="9793421at2"/>
<dbReference type="Proteomes" id="UP000295717">
    <property type="component" value="Unassembled WGS sequence"/>
</dbReference>
<dbReference type="GO" id="GO:0008984">
    <property type="term" value="F:protein-glutamate methylesterase activity"/>
    <property type="evidence" value="ECO:0007669"/>
    <property type="project" value="UniProtKB-UniRule"/>
</dbReference>
<evidence type="ECO:0000256" key="3">
    <source>
        <dbReference type="ARBA" id="ARBA00022801"/>
    </source>
</evidence>
<dbReference type="RefSeq" id="WP_132977498.1">
    <property type="nucleotide sequence ID" value="NZ_SMAO01000006.1"/>
</dbReference>
<dbReference type="InterPro" id="IPR001789">
    <property type="entry name" value="Sig_transdc_resp-reg_receiver"/>
</dbReference>
<dbReference type="InterPro" id="IPR008248">
    <property type="entry name" value="CheB-like"/>
</dbReference>
<keyword evidence="1 5" id="KW-0963">Cytoplasm</keyword>
<evidence type="ECO:0000259" key="9">
    <source>
        <dbReference type="PROSITE" id="PS50122"/>
    </source>
</evidence>
<dbReference type="PIRSF" id="PIRSF000876">
    <property type="entry name" value="RR_chemtxs_CheB"/>
    <property type="match status" value="1"/>
</dbReference>
<dbReference type="InterPro" id="IPR000673">
    <property type="entry name" value="Sig_transdc_resp-reg_Me-estase"/>
</dbReference>
<comment type="similarity">
    <text evidence="5">Belongs to the CheB family.</text>
</comment>
<keyword evidence="3 5" id="KW-0378">Hydrolase</keyword>